<dbReference type="AlphaFoldDB" id="J9C0A1"/>
<protein>
    <submittedName>
        <fullName evidence="2">Beta-galactosidase</fullName>
    </submittedName>
</protein>
<dbReference type="InterPro" id="IPR017853">
    <property type="entry name" value="GH"/>
</dbReference>
<dbReference type="PANTHER" id="PTHR42732:SF2">
    <property type="entry name" value="BETA-MANNOSIDASE"/>
    <property type="match status" value="1"/>
</dbReference>
<reference evidence="2" key="1">
    <citation type="journal article" date="2012" name="PLoS ONE">
        <title>Gene sets for utilization of primary and secondary nutrition supplies in the distal gut of endangered iberian lynx.</title>
        <authorList>
            <person name="Alcaide M."/>
            <person name="Messina E."/>
            <person name="Richter M."/>
            <person name="Bargiela R."/>
            <person name="Peplies J."/>
            <person name="Huws S.A."/>
            <person name="Newbold C.J."/>
            <person name="Golyshin P.N."/>
            <person name="Simon M.A."/>
            <person name="Lopez G."/>
            <person name="Yakimov M.M."/>
            <person name="Ferrer M."/>
        </authorList>
    </citation>
    <scope>NUCLEOTIDE SEQUENCE</scope>
</reference>
<dbReference type="EMBL" id="AMCI01007092">
    <property type="protein sequence ID" value="EJW93245.1"/>
    <property type="molecule type" value="Genomic_DNA"/>
</dbReference>
<organism evidence="2">
    <name type="scientific">gut metagenome</name>
    <dbReference type="NCBI Taxonomy" id="749906"/>
    <lineage>
        <taxon>unclassified sequences</taxon>
        <taxon>metagenomes</taxon>
        <taxon>organismal metagenomes</taxon>
    </lineage>
</organism>
<dbReference type="PANTHER" id="PTHR42732">
    <property type="entry name" value="BETA-GALACTOSIDASE"/>
    <property type="match status" value="1"/>
</dbReference>
<dbReference type="InterPro" id="IPR036156">
    <property type="entry name" value="Beta-gal/glucu_dom_sf"/>
</dbReference>
<feature type="non-terminal residue" evidence="2">
    <location>
        <position position="1"/>
    </location>
</feature>
<evidence type="ECO:0000313" key="2">
    <source>
        <dbReference type="EMBL" id="EJW93245.1"/>
    </source>
</evidence>
<dbReference type="SUPFAM" id="SSF51445">
    <property type="entry name" value="(Trans)glycosidases"/>
    <property type="match status" value="1"/>
</dbReference>
<proteinExistence type="predicted"/>
<dbReference type="Gene3D" id="3.20.20.80">
    <property type="entry name" value="Glycosidases"/>
    <property type="match status" value="1"/>
</dbReference>
<evidence type="ECO:0000259" key="1">
    <source>
        <dbReference type="Pfam" id="PF02836"/>
    </source>
</evidence>
<dbReference type="Pfam" id="PF02836">
    <property type="entry name" value="Glyco_hydro_2_C"/>
    <property type="match status" value="1"/>
</dbReference>
<dbReference type="GO" id="GO:0005975">
    <property type="term" value="P:carbohydrate metabolic process"/>
    <property type="evidence" value="ECO:0007669"/>
    <property type="project" value="InterPro"/>
</dbReference>
<comment type="caution">
    <text evidence="2">The sequence shown here is derived from an EMBL/GenBank/DDBJ whole genome shotgun (WGS) entry which is preliminary data.</text>
</comment>
<dbReference type="InterPro" id="IPR006103">
    <property type="entry name" value="Glyco_hydro_2_cat"/>
</dbReference>
<feature type="non-terminal residue" evidence="2">
    <location>
        <position position="189"/>
    </location>
</feature>
<feature type="domain" description="Glycoside hydrolase family 2 catalytic" evidence="1">
    <location>
        <begin position="46"/>
        <end position="188"/>
    </location>
</feature>
<sequence length="189" mass="21599">GLEPWSPENPKLYGFKVICGEDVVQSYFAMRKFSVENDENGTPRLFLNNRPYFHNGVLDQGYWPDGLYTAPTDDALVYDISMAKAMGFNMIRKHVKVEPLRWYYHCDRLGMLVWQDMPNGGTAAMASAIASGMKDNLYPVFGRGKKDNRAEFKAELAEMVNTLYNCPSIAMWVIFNEGWGQFDSAEMYD</sequence>
<accession>J9C0A1</accession>
<dbReference type="SUPFAM" id="SSF49303">
    <property type="entry name" value="beta-Galactosidase/glucuronidase domain"/>
    <property type="match status" value="1"/>
</dbReference>
<dbReference type="GO" id="GO:0004553">
    <property type="term" value="F:hydrolase activity, hydrolyzing O-glycosyl compounds"/>
    <property type="evidence" value="ECO:0007669"/>
    <property type="project" value="InterPro"/>
</dbReference>
<dbReference type="InterPro" id="IPR051913">
    <property type="entry name" value="GH2_Domain-Containing"/>
</dbReference>
<gene>
    <name evidence="2" type="ORF">EVA_18648</name>
</gene>
<name>J9C0A1_9ZZZZ</name>